<evidence type="ECO:0000313" key="4">
    <source>
        <dbReference type="EMBL" id="SKA62903.1"/>
    </source>
</evidence>
<feature type="domain" description="Polysaccharide biosynthesis protein CapD-like" evidence="3">
    <location>
        <begin position="306"/>
        <end position="617"/>
    </location>
</feature>
<dbReference type="Gene3D" id="3.40.50.720">
    <property type="entry name" value="NAD(P)-binding Rossmann-like Domain"/>
    <property type="match status" value="2"/>
</dbReference>
<dbReference type="Pfam" id="PF02719">
    <property type="entry name" value="Polysacc_synt_2"/>
    <property type="match status" value="1"/>
</dbReference>
<accession>A0A1T4VDD7</accession>
<dbReference type="InterPro" id="IPR029063">
    <property type="entry name" value="SAM-dependent_MTases_sf"/>
</dbReference>
<keyword evidence="2" id="KW-0472">Membrane</keyword>
<name>A0A1T4VDD7_9FIRM</name>
<feature type="transmembrane region" description="Helical" evidence="2">
    <location>
        <begin position="98"/>
        <end position="119"/>
    </location>
</feature>
<dbReference type="Proteomes" id="UP000190814">
    <property type="component" value="Unassembled WGS sequence"/>
</dbReference>
<comment type="similarity">
    <text evidence="1">Belongs to the polysaccharide synthase family.</text>
</comment>
<dbReference type="CDD" id="cd05237">
    <property type="entry name" value="UDP_invert_4-6DH_SDR_e"/>
    <property type="match status" value="1"/>
</dbReference>
<evidence type="ECO:0000256" key="1">
    <source>
        <dbReference type="ARBA" id="ARBA00007430"/>
    </source>
</evidence>
<evidence type="ECO:0000313" key="5">
    <source>
        <dbReference type="Proteomes" id="UP000190814"/>
    </source>
</evidence>
<dbReference type="EMBL" id="FUXZ01000004">
    <property type="protein sequence ID" value="SKA62903.1"/>
    <property type="molecule type" value="Genomic_DNA"/>
</dbReference>
<dbReference type="SUPFAM" id="SSF53335">
    <property type="entry name" value="S-adenosyl-L-methionine-dependent methyltransferases"/>
    <property type="match status" value="1"/>
</dbReference>
<proteinExistence type="inferred from homology"/>
<dbReference type="Pfam" id="PF13727">
    <property type="entry name" value="CoA_binding_3"/>
    <property type="match status" value="1"/>
</dbReference>
<keyword evidence="2" id="KW-0812">Transmembrane</keyword>
<dbReference type="SUPFAM" id="SSF51735">
    <property type="entry name" value="NAD(P)-binding Rossmann-fold domains"/>
    <property type="match status" value="1"/>
</dbReference>
<evidence type="ECO:0000256" key="2">
    <source>
        <dbReference type="SAM" id="Phobius"/>
    </source>
</evidence>
<reference evidence="4 5" key="1">
    <citation type="submission" date="2017-02" db="EMBL/GenBank/DDBJ databases">
        <authorList>
            <person name="Peterson S.W."/>
        </authorList>
    </citation>
    <scope>NUCLEOTIDE SEQUENCE [LARGE SCALE GENOMIC DNA]</scope>
    <source>
        <strain evidence="4 5">ATCC 35992</strain>
    </source>
</reference>
<dbReference type="STRING" id="39495.SAMN02745111_00723"/>
<evidence type="ECO:0000259" key="3">
    <source>
        <dbReference type="Pfam" id="PF02719"/>
    </source>
</evidence>
<sequence length="680" mass="76703">MADLNKKDERGFVRALIDDFIIPQRVKVLLVIYDIVVVSLAYFFALLVRFDFSIGSIDRGYLVAWAIFLPYNAFISVVAIWYFRLYNCVMKYVGTIEMLRGMAAAGVVGLVHTFLITVFVKRMPITYYVLGTMFWYILVIWARLMFRFMETMGLRKIQSTTDAKHVMIIGGGDAGNMILRELVTSSHIKEKPVCIIDDDRDKWMKYVGDVQVVGGRDEILANVEKFGIKKIYIAMPSASKQDIRDIITICSETKCEIKTLPAMYKIADGSIEIKDMKDVGVEDLLGRDQVQVNMDEIYDMISGKNVLITGGGGSIGSEIALQVSRHNPKTLIILDIYENNAYAIQQKIKMENPNCNLVVLIGSVRDSRRLDDVFRKYRPDIVYHAAAHKHVPLMEDSPCEAIKNNVIGTYKTAYAAMTYGVKRFVLISTDKAVNPTNVMGASKRLCELVIQTFDKMIKQGRESEIPQLCTHYEAGNTKLYHLENEIKTEFVAVRFGNVLGSNGSVIPLFKEQIHKGGPVTVTHPDIIRYFMTIPEAASLVLQAGCYAKGGEIFILDMGEPVKIVDLARNLIKLSGFEPDVDIKIEYVGLRPGEKLYEEKLMDEEGLTRTPNKLIHIAKPIYISEDRFLSDLADLMVVAYQDTDAIRVMVSDMVDTFRPSNVIPGDLIKQYRTEVNCILGK</sequence>
<dbReference type="AlphaFoldDB" id="A0A1T4VDD7"/>
<feature type="transmembrane region" description="Helical" evidence="2">
    <location>
        <begin position="125"/>
        <end position="146"/>
    </location>
</feature>
<gene>
    <name evidence="4" type="ORF">SAMN02745111_00723</name>
</gene>
<dbReference type="PANTHER" id="PTHR43318:SF1">
    <property type="entry name" value="POLYSACCHARIDE BIOSYNTHESIS PROTEIN EPSC-RELATED"/>
    <property type="match status" value="1"/>
</dbReference>
<keyword evidence="2" id="KW-1133">Transmembrane helix</keyword>
<dbReference type="RefSeq" id="WP_078765611.1">
    <property type="nucleotide sequence ID" value="NZ_FUXZ01000004.1"/>
</dbReference>
<dbReference type="PANTHER" id="PTHR43318">
    <property type="entry name" value="UDP-N-ACETYLGLUCOSAMINE 4,6-DEHYDRATASE"/>
    <property type="match status" value="1"/>
</dbReference>
<keyword evidence="5" id="KW-1185">Reference proteome</keyword>
<feature type="transmembrane region" description="Helical" evidence="2">
    <location>
        <begin position="28"/>
        <end position="50"/>
    </location>
</feature>
<organism evidence="4 5">
    <name type="scientific">Eubacterium uniforme</name>
    <dbReference type="NCBI Taxonomy" id="39495"/>
    <lineage>
        <taxon>Bacteria</taxon>
        <taxon>Bacillati</taxon>
        <taxon>Bacillota</taxon>
        <taxon>Clostridia</taxon>
        <taxon>Eubacteriales</taxon>
        <taxon>Eubacteriaceae</taxon>
        <taxon>Eubacterium</taxon>
    </lineage>
</organism>
<feature type="transmembrane region" description="Helical" evidence="2">
    <location>
        <begin position="62"/>
        <end position="86"/>
    </location>
</feature>
<dbReference type="InterPro" id="IPR003869">
    <property type="entry name" value="Polysac_CapD-like"/>
</dbReference>
<dbReference type="InterPro" id="IPR051203">
    <property type="entry name" value="Polysaccharide_Synthase-Rel"/>
</dbReference>
<protein>
    <submittedName>
        <fullName evidence="4">NDP-sugar epimerase, includes UDP-GlcNAc-inverting 4,6-dehydratase FlaA1 and capsular polysaccharide biosynthesis protein EpsC</fullName>
    </submittedName>
</protein>
<dbReference type="InterPro" id="IPR036291">
    <property type="entry name" value="NAD(P)-bd_dom_sf"/>
</dbReference>